<evidence type="ECO:0000256" key="2">
    <source>
        <dbReference type="SAM" id="MobiDB-lite"/>
    </source>
</evidence>
<feature type="compositionally biased region" description="Basic and acidic residues" evidence="2">
    <location>
        <begin position="1025"/>
        <end position="1036"/>
    </location>
</feature>
<dbReference type="InterPro" id="IPR001810">
    <property type="entry name" value="F-box_dom"/>
</dbReference>
<evidence type="ECO:0000313" key="5">
    <source>
        <dbReference type="EMBL" id="GJN93472.1"/>
    </source>
</evidence>
<feature type="compositionally biased region" description="Basic residues" evidence="2">
    <location>
        <begin position="415"/>
        <end position="426"/>
    </location>
</feature>
<dbReference type="EMBL" id="BQKY01000014">
    <property type="protein sequence ID" value="GJN93472.1"/>
    <property type="molecule type" value="Genomic_DNA"/>
</dbReference>
<dbReference type="Pfam" id="PF26113">
    <property type="entry name" value="GH16_XgeA"/>
    <property type="match status" value="2"/>
</dbReference>
<keyword evidence="6" id="KW-1185">Reference proteome</keyword>
<feature type="region of interest" description="Disordered" evidence="2">
    <location>
        <begin position="569"/>
        <end position="600"/>
    </location>
</feature>
<dbReference type="SMART" id="SM00256">
    <property type="entry name" value="FBOX"/>
    <property type="match status" value="1"/>
</dbReference>
<name>A0AAV5GWR2_9BASI</name>
<dbReference type="Gene3D" id="2.60.120.200">
    <property type="match status" value="2"/>
</dbReference>
<feature type="chain" id="PRO_5043349409" description="F-box domain-containing protein" evidence="3">
    <location>
        <begin position="33"/>
        <end position="1111"/>
    </location>
</feature>
<evidence type="ECO:0000256" key="1">
    <source>
        <dbReference type="SAM" id="Coils"/>
    </source>
</evidence>
<feature type="signal peptide" evidence="3">
    <location>
        <begin position="1"/>
        <end position="32"/>
    </location>
</feature>
<dbReference type="PROSITE" id="PS50181">
    <property type="entry name" value="FBOX"/>
    <property type="match status" value="1"/>
</dbReference>
<reference evidence="5 6" key="1">
    <citation type="submission" date="2021-12" db="EMBL/GenBank/DDBJ databases">
        <title>High titer production of polyol ester of fatty acids by Rhodotorula paludigena BS15 towards product separation-free biomass refinery.</title>
        <authorList>
            <person name="Mano J."/>
            <person name="Ono H."/>
            <person name="Tanaka T."/>
            <person name="Naito K."/>
            <person name="Sushida H."/>
            <person name="Ike M."/>
            <person name="Tokuyasu K."/>
            <person name="Kitaoka M."/>
        </authorList>
    </citation>
    <scope>NUCLEOTIDE SEQUENCE [LARGE SCALE GENOMIC DNA]</scope>
    <source>
        <strain evidence="5 6">BS15</strain>
    </source>
</reference>
<evidence type="ECO:0000313" key="6">
    <source>
        <dbReference type="Proteomes" id="UP001342314"/>
    </source>
</evidence>
<organism evidence="5 6">
    <name type="scientific">Rhodotorula paludigena</name>
    <dbReference type="NCBI Taxonomy" id="86838"/>
    <lineage>
        <taxon>Eukaryota</taxon>
        <taxon>Fungi</taxon>
        <taxon>Dikarya</taxon>
        <taxon>Basidiomycota</taxon>
        <taxon>Pucciniomycotina</taxon>
        <taxon>Microbotryomycetes</taxon>
        <taxon>Sporidiobolales</taxon>
        <taxon>Sporidiobolaceae</taxon>
        <taxon>Rhodotorula</taxon>
    </lineage>
</organism>
<feature type="compositionally biased region" description="Acidic residues" evidence="2">
    <location>
        <begin position="1057"/>
        <end position="1077"/>
    </location>
</feature>
<keyword evidence="3" id="KW-0732">Signal</keyword>
<feature type="region of interest" description="Disordered" evidence="2">
    <location>
        <begin position="1016"/>
        <end position="1111"/>
    </location>
</feature>
<accession>A0AAV5GWR2</accession>
<evidence type="ECO:0000256" key="3">
    <source>
        <dbReference type="SAM" id="SignalP"/>
    </source>
</evidence>
<sequence length="1111" mass="122242">MPRSASARSRSMRLAAVATLVSSAAHFAPAQAAYSLTKAYQGDTFFDDWEFYGHYDNLTNGDIDYVNRTDSSDLAYINSAGNAIIKMDNVTDVLYPNKRRSVRIESTNLASLAFLHTSANAEGTLLYGNCDANVNFNSGCTYRDPRTSSYGAGLAAAGGGVYAAQLSTDGFSMWFFPRAEVPADLASTDFSTVPTPDSWGTPAAYYPASSCTPANHFSPLKMVFTATACGDWAGQPAVLSQTGCPLANDQMTCYTQYVLNSTNFDTAYFEVASVRAYTDPDRSAESSPQTTQTSSSEATSPSASATPQSGAARIGGGSVAGALAGVVAAGVMALASWALVTRADGDSRMSTTRDKHARKAAASRISYAEPASSSEDDGGDEQVKATRQAIKKRGKGKARVDDEASTDDDDDKPRNKARRASKRGQGKGKAQNDSEGKFSLLEVLPVELVVEVLSHLDPNDLLALTQVNKQYRAILTAKSSKPIWKSARKRLDLPSASKGDFTELQYAQLAFGKACQVSCGAKKGHNADWGIRQLSHNELKWRATAPYAFAADLNYYSDKLWELQYDETYSSEDGDGSNAPSAEMKDGESPETSSRGRPIRKAQRSVYVESLSDTEDDEGGLKSKLRSSRKVDAFVKERKAFLEPFAAVSDKVQKAQEQLKRTLRERQQTELSFSICNRVLGLNSDFEEADFLPEFYRDKRVVKAEPLTDSAWETIQPAIIKLVLRLRKKRLRDEHVVKLQQRQAALRKRYDKLKKALSVAMQPFVPLFVDFLVLPSVISLWDIEDDEASVEVTDDVWLEHLDAVKEEVEQHGLDLVCRAREIICAATTDPDERNERQQEDEIDLQEESADLDKFFRLATSFVCCAFSKCVSVGHDVASLVEVLQHQHRMHNGLSSLDAKSTLAPHEIEPALRIELPLEVACAVSAIVELADLDSSTACLSDLDSFTDGVHYLEWENTTSVRSRFYTWSSLVSHVRTEVHKAAKQKPPLSLDPPVIVLDPKCVYNWPPKVHESAAKKDWINSSSDSSDRSDSDDSSLKRSRAGPSACRPRQLPVVLDSEGENEDEEDGDAVPDEYNEDYDGHDNDEAEEDEHIFADQDEEDKPIVKAEAEDD</sequence>
<keyword evidence="1" id="KW-0175">Coiled coil</keyword>
<comment type="caution">
    <text evidence="5">The sequence shown here is derived from an EMBL/GenBank/DDBJ whole genome shotgun (WGS) entry which is preliminary data.</text>
</comment>
<dbReference type="Proteomes" id="UP001342314">
    <property type="component" value="Unassembled WGS sequence"/>
</dbReference>
<evidence type="ECO:0000259" key="4">
    <source>
        <dbReference type="PROSITE" id="PS50181"/>
    </source>
</evidence>
<protein>
    <recommendedName>
        <fullName evidence="4">F-box domain-containing protein</fullName>
    </recommendedName>
</protein>
<proteinExistence type="predicted"/>
<feature type="coiled-coil region" evidence="1">
    <location>
        <begin position="645"/>
        <end position="672"/>
    </location>
</feature>
<feature type="compositionally biased region" description="Basic and acidic residues" evidence="2">
    <location>
        <begin position="344"/>
        <end position="354"/>
    </location>
</feature>
<feature type="compositionally biased region" description="Acidic residues" evidence="2">
    <location>
        <begin position="1084"/>
        <end position="1100"/>
    </location>
</feature>
<feature type="region of interest" description="Disordered" evidence="2">
    <location>
        <begin position="279"/>
        <end position="313"/>
    </location>
</feature>
<gene>
    <name evidence="5" type="ORF">Rhopal_006529-T1</name>
</gene>
<dbReference type="AlphaFoldDB" id="A0AAV5GWR2"/>
<dbReference type="SUPFAM" id="SSF81383">
    <property type="entry name" value="F-box domain"/>
    <property type="match status" value="1"/>
</dbReference>
<dbReference type="Pfam" id="PF12937">
    <property type="entry name" value="F-box-like"/>
    <property type="match status" value="1"/>
</dbReference>
<dbReference type="Gene3D" id="1.20.1280.50">
    <property type="match status" value="1"/>
</dbReference>
<feature type="region of interest" description="Disordered" evidence="2">
    <location>
        <begin position="344"/>
        <end position="433"/>
    </location>
</feature>
<feature type="compositionally biased region" description="Low complexity" evidence="2">
    <location>
        <begin position="285"/>
        <end position="309"/>
    </location>
</feature>
<feature type="domain" description="F-box" evidence="4">
    <location>
        <begin position="438"/>
        <end position="487"/>
    </location>
</feature>
<dbReference type="InterPro" id="IPR036047">
    <property type="entry name" value="F-box-like_dom_sf"/>
</dbReference>
<feature type="compositionally biased region" description="Basic and acidic residues" evidence="2">
    <location>
        <begin position="1101"/>
        <end position="1111"/>
    </location>
</feature>